<comment type="caution">
    <text evidence="1">The sequence shown here is derived from an EMBL/GenBank/DDBJ whole genome shotgun (WGS) entry which is preliminary data.</text>
</comment>
<dbReference type="Proteomes" id="UP000030982">
    <property type="component" value="Unassembled WGS sequence"/>
</dbReference>
<protein>
    <submittedName>
        <fullName evidence="1">Uncharacterized protein</fullName>
    </submittedName>
</protein>
<proteinExistence type="predicted"/>
<organism evidence="1 2">
    <name type="scientific">Sinomonas humi</name>
    <dbReference type="NCBI Taxonomy" id="1338436"/>
    <lineage>
        <taxon>Bacteria</taxon>
        <taxon>Bacillati</taxon>
        <taxon>Actinomycetota</taxon>
        <taxon>Actinomycetes</taxon>
        <taxon>Micrococcales</taxon>
        <taxon>Micrococcaceae</taxon>
        <taxon>Sinomonas</taxon>
    </lineage>
</organism>
<evidence type="ECO:0000313" key="1">
    <source>
        <dbReference type="EMBL" id="KHL02906.1"/>
    </source>
</evidence>
<dbReference type="EMBL" id="JTDL01000109">
    <property type="protein sequence ID" value="KHL02906.1"/>
    <property type="molecule type" value="Genomic_DNA"/>
</dbReference>
<gene>
    <name evidence="1" type="ORF">LK10_10890</name>
</gene>
<reference evidence="1 2" key="1">
    <citation type="submission" date="2014-09" db="EMBL/GenBank/DDBJ databases">
        <title>Genome sequence of Sinomonas sp. MUSC 117.</title>
        <authorList>
            <person name="Lee L.-H."/>
        </authorList>
    </citation>
    <scope>NUCLEOTIDE SEQUENCE [LARGE SCALE GENOMIC DNA]</scope>
    <source>
        <strain evidence="1 2">MUSC 117</strain>
    </source>
</reference>
<dbReference type="AlphaFoldDB" id="A0A0B2AM09"/>
<accession>A0A0B2AM09</accession>
<sequence>MPGDFHGLVLGERLGAAELDHARWLGLKRDCRDEGCNVVGGHEAEPIAALADDQRFPAGHVEPAERAEVDLLEGVGTDDDLLHRRAGKEILGRLLGVLQSKPSRGRPFPLRQPA</sequence>
<keyword evidence="2" id="KW-1185">Reference proteome</keyword>
<name>A0A0B2AM09_9MICC</name>
<evidence type="ECO:0000313" key="2">
    <source>
        <dbReference type="Proteomes" id="UP000030982"/>
    </source>
</evidence>